<evidence type="ECO:0000313" key="14">
    <source>
        <dbReference type="Proteomes" id="UP000013063"/>
    </source>
</evidence>
<dbReference type="PATRIC" id="fig|1292034.3.peg.1651"/>
<dbReference type="Gene3D" id="3.90.1170.40">
    <property type="entry name" value="Molybdopterin biosynthesis MoaE subunit"/>
    <property type="match status" value="1"/>
</dbReference>
<evidence type="ECO:0000256" key="6">
    <source>
        <dbReference type="ARBA" id="ARBA00025448"/>
    </source>
</evidence>
<reference evidence="13 14" key="1">
    <citation type="journal article" date="2013" name="Genome Announc.">
        <title>Draft Genome Sequence for Caulobacter sp. Strain OR37, a Bacterium Tolerant to Heavy Metals.</title>
        <authorList>
            <person name="Utturkar S.M."/>
            <person name="Bollmann A."/>
            <person name="Brzoska R.M."/>
            <person name="Klingeman D.M."/>
            <person name="Epstein S.E."/>
            <person name="Palumbo A.V."/>
            <person name="Brown S.D."/>
        </authorList>
    </citation>
    <scope>NUCLEOTIDE SEQUENCE [LARGE SCALE GENOMIC DNA]</scope>
    <source>
        <strain evidence="13 14">OR37</strain>
    </source>
</reference>
<dbReference type="EC" id="2.8.1.12" evidence="3"/>
<gene>
    <name evidence="13" type="ORF">OR37_01665</name>
</gene>
<evidence type="ECO:0000256" key="12">
    <source>
        <dbReference type="ARBA" id="ARBA00049878"/>
    </source>
</evidence>
<comment type="pathway">
    <text evidence="1">Cofactor biosynthesis; molybdopterin biosynthesis.</text>
</comment>
<dbReference type="PANTHER" id="PTHR23404">
    <property type="entry name" value="MOLYBDOPTERIN SYNTHASE RELATED"/>
    <property type="match status" value="1"/>
</dbReference>
<dbReference type="GO" id="GO:0006777">
    <property type="term" value="P:Mo-molybdopterin cofactor biosynthetic process"/>
    <property type="evidence" value="ECO:0007669"/>
    <property type="project" value="UniProtKB-KW"/>
</dbReference>
<dbReference type="STRING" id="1292034.OR37_01665"/>
<sequence>MSVSLTDRPFEPGALVTAFCAGREETGAVATFVGLARAEKGRATVLELEAYPGFTEAAIGEIVDAAMRRFGLQDVVIVHRVGRIAPGEAIVFVATAAGHRREAFEACDFLMDYLKSRAPFWKKEHGPGGVRWIEPTDRDRTDATRWDQE</sequence>
<comment type="function">
    <text evidence="6">Converts molybdopterin precursor Z into molybdopterin. This requires the incorporation of two sulfur atoms into precursor Z to generate a dithiolene group. The sulfur is provided by MoaD.</text>
</comment>
<dbReference type="OrthoDB" id="9803224at2"/>
<dbReference type="Pfam" id="PF02391">
    <property type="entry name" value="MoaE"/>
    <property type="match status" value="1"/>
</dbReference>
<name>R0D156_CAUVI</name>
<evidence type="ECO:0000256" key="8">
    <source>
        <dbReference type="ARBA" id="ARBA00029745"/>
    </source>
</evidence>
<dbReference type="AlphaFoldDB" id="R0D156"/>
<dbReference type="eggNOG" id="COG0314">
    <property type="taxonomic scope" value="Bacteria"/>
</dbReference>
<keyword evidence="13" id="KW-0808">Transferase</keyword>
<evidence type="ECO:0000256" key="7">
    <source>
        <dbReference type="ARBA" id="ARBA00026066"/>
    </source>
</evidence>
<evidence type="ECO:0000256" key="9">
    <source>
        <dbReference type="ARBA" id="ARBA00030407"/>
    </source>
</evidence>
<evidence type="ECO:0000256" key="1">
    <source>
        <dbReference type="ARBA" id="ARBA00005046"/>
    </source>
</evidence>
<evidence type="ECO:0000256" key="3">
    <source>
        <dbReference type="ARBA" id="ARBA00011950"/>
    </source>
</evidence>
<dbReference type="RefSeq" id="WP_004618074.1">
    <property type="nucleotide sequence ID" value="NZ_APMP01000007.1"/>
</dbReference>
<dbReference type="UniPathway" id="UPA00344"/>
<evidence type="ECO:0000256" key="10">
    <source>
        <dbReference type="ARBA" id="ARBA00030781"/>
    </source>
</evidence>
<comment type="subunit">
    <text evidence="7">Heterotetramer of 2 MoaD subunits and 2 MoaE subunits. Also stable as homodimer. The enzyme changes between these two forms during catalysis.</text>
</comment>
<dbReference type="Proteomes" id="UP000013063">
    <property type="component" value="Unassembled WGS sequence"/>
</dbReference>
<dbReference type="GO" id="GO:0030366">
    <property type="term" value="F:molybdopterin synthase activity"/>
    <property type="evidence" value="ECO:0007669"/>
    <property type="project" value="UniProtKB-EC"/>
</dbReference>
<comment type="caution">
    <text evidence="13">The sequence shown here is derived from an EMBL/GenBank/DDBJ whole genome shotgun (WGS) entry which is preliminary data.</text>
</comment>
<comment type="similarity">
    <text evidence="2">Belongs to the MoaE family.</text>
</comment>
<keyword evidence="5" id="KW-0501">Molybdenum cofactor biosynthesis</keyword>
<dbReference type="SUPFAM" id="SSF54690">
    <property type="entry name" value="Molybdopterin synthase subunit MoaE"/>
    <property type="match status" value="1"/>
</dbReference>
<protein>
    <recommendedName>
        <fullName evidence="4">Molybdopterin synthase catalytic subunit</fullName>
        <ecNumber evidence="3">2.8.1.12</ecNumber>
    </recommendedName>
    <alternativeName>
        <fullName evidence="10">MPT synthase subunit 2</fullName>
    </alternativeName>
    <alternativeName>
        <fullName evidence="8">Molybdenum cofactor biosynthesis protein E</fullName>
    </alternativeName>
    <alternativeName>
        <fullName evidence="9">Molybdopterin-converting factor large subunit</fullName>
    </alternativeName>
    <alternativeName>
        <fullName evidence="11">Molybdopterin-converting factor subunit 2</fullName>
    </alternativeName>
</protein>
<dbReference type="EMBL" id="APMP01000007">
    <property type="protein sequence ID" value="ENZ82396.1"/>
    <property type="molecule type" value="Genomic_DNA"/>
</dbReference>
<evidence type="ECO:0000256" key="4">
    <source>
        <dbReference type="ARBA" id="ARBA00013858"/>
    </source>
</evidence>
<dbReference type="InterPro" id="IPR036563">
    <property type="entry name" value="MoaE_sf"/>
</dbReference>
<comment type="catalytic activity">
    <reaction evidence="12">
        <text>2 [molybdopterin-synthase sulfur-carrier protein]-C-terminal-Gly-aminoethanethioate + cyclic pyranopterin phosphate + H2O = molybdopterin + 2 [molybdopterin-synthase sulfur-carrier protein]-C-terminal Gly-Gly + 2 H(+)</text>
        <dbReference type="Rhea" id="RHEA:26333"/>
        <dbReference type="Rhea" id="RHEA-COMP:12202"/>
        <dbReference type="Rhea" id="RHEA-COMP:19907"/>
        <dbReference type="ChEBI" id="CHEBI:15377"/>
        <dbReference type="ChEBI" id="CHEBI:15378"/>
        <dbReference type="ChEBI" id="CHEBI:58698"/>
        <dbReference type="ChEBI" id="CHEBI:59648"/>
        <dbReference type="ChEBI" id="CHEBI:90778"/>
        <dbReference type="ChEBI" id="CHEBI:232372"/>
        <dbReference type="EC" id="2.8.1.12"/>
    </reaction>
</comment>
<keyword evidence="14" id="KW-1185">Reference proteome</keyword>
<evidence type="ECO:0000256" key="11">
    <source>
        <dbReference type="ARBA" id="ARBA00032474"/>
    </source>
</evidence>
<evidence type="ECO:0000313" key="13">
    <source>
        <dbReference type="EMBL" id="ENZ82396.1"/>
    </source>
</evidence>
<dbReference type="InterPro" id="IPR003448">
    <property type="entry name" value="Mopterin_biosynth_MoaE"/>
</dbReference>
<evidence type="ECO:0000256" key="2">
    <source>
        <dbReference type="ARBA" id="ARBA00005426"/>
    </source>
</evidence>
<organism evidence="13 14">
    <name type="scientific">Caulobacter vibrioides OR37</name>
    <dbReference type="NCBI Taxonomy" id="1292034"/>
    <lineage>
        <taxon>Bacteria</taxon>
        <taxon>Pseudomonadati</taxon>
        <taxon>Pseudomonadota</taxon>
        <taxon>Alphaproteobacteria</taxon>
        <taxon>Caulobacterales</taxon>
        <taxon>Caulobacteraceae</taxon>
        <taxon>Caulobacter</taxon>
    </lineage>
</organism>
<accession>R0D156</accession>
<dbReference type="CDD" id="cd00756">
    <property type="entry name" value="MoaE"/>
    <property type="match status" value="1"/>
</dbReference>
<evidence type="ECO:0000256" key="5">
    <source>
        <dbReference type="ARBA" id="ARBA00023150"/>
    </source>
</evidence>
<proteinExistence type="inferred from homology"/>